<dbReference type="Pfam" id="PF00078">
    <property type="entry name" value="RVT_1"/>
    <property type="match status" value="1"/>
</dbReference>
<protein>
    <submittedName>
        <fullName evidence="3">Reverse transcriptase domain-containing protein</fullName>
    </submittedName>
</protein>
<gene>
    <name evidence="3" type="ORF">ACCI49_21770</name>
</gene>
<dbReference type="PROSITE" id="PS50878">
    <property type="entry name" value="RT_POL"/>
    <property type="match status" value="1"/>
</dbReference>
<dbReference type="RefSeq" id="WP_371841342.1">
    <property type="nucleotide sequence ID" value="NZ_JBGMEK010000104.1"/>
</dbReference>
<feature type="domain" description="Reverse transcriptase" evidence="2">
    <location>
        <begin position="1"/>
        <end position="89"/>
    </location>
</feature>
<name>A0ABV4P569_9GAMM</name>
<accession>A0ABV4P569</accession>
<reference evidence="3 4" key="1">
    <citation type="submission" date="2024-08" db="EMBL/GenBank/DDBJ databases">
        <authorList>
            <person name="Ishaq N."/>
        </authorList>
    </citation>
    <scope>NUCLEOTIDE SEQUENCE [LARGE SCALE GENOMIC DNA]</scope>
    <source>
        <strain evidence="3 4">DSM 18651</strain>
    </source>
</reference>
<keyword evidence="4" id="KW-1185">Reference proteome</keyword>
<sequence length="89" mass="10398">MDIPKLDGSLRPMGIPTIEDRIAQMLVKQLLEPELEKVFHPDSYGYRLGKSAIDAVRRAKQRCRNRIWVVDLDIKGFFKNINHEHLLKD</sequence>
<evidence type="ECO:0000313" key="3">
    <source>
        <dbReference type="EMBL" id="MFA0813526.1"/>
    </source>
</evidence>
<dbReference type="EMBL" id="JBGMEK010000104">
    <property type="protein sequence ID" value="MFA0813526.1"/>
    <property type="molecule type" value="Genomic_DNA"/>
</dbReference>
<keyword evidence="3" id="KW-0695">RNA-directed DNA polymerase</keyword>
<evidence type="ECO:0000256" key="1">
    <source>
        <dbReference type="ARBA" id="ARBA00034120"/>
    </source>
</evidence>
<dbReference type="InterPro" id="IPR051083">
    <property type="entry name" value="GrpII_Intron_Splice-Mob/Def"/>
</dbReference>
<organism evidence="3 4">
    <name type="scientific">Microbulbifer epialgicus</name>
    <dbReference type="NCBI Taxonomy" id="393907"/>
    <lineage>
        <taxon>Bacteria</taxon>
        <taxon>Pseudomonadati</taxon>
        <taxon>Pseudomonadota</taxon>
        <taxon>Gammaproteobacteria</taxon>
        <taxon>Cellvibrionales</taxon>
        <taxon>Microbulbiferaceae</taxon>
        <taxon>Microbulbifer</taxon>
    </lineage>
</organism>
<keyword evidence="3" id="KW-0808">Transferase</keyword>
<evidence type="ECO:0000313" key="4">
    <source>
        <dbReference type="Proteomes" id="UP001569428"/>
    </source>
</evidence>
<keyword evidence="3" id="KW-0548">Nucleotidyltransferase</keyword>
<proteinExistence type="inferred from homology"/>
<dbReference type="PANTHER" id="PTHR34047">
    <property type="entry name" value="NUCLEAR INTRON MATURASE 1, MITOCHONDRIAL-RELATED"/>
    <property type="match status" value="1"/>
</dbReference>
<dbReference type="SUPFAM" id="SSF56672">
    <property type="entry name" value="DNA/RNA polymerases"/>
    <property type="match status" value="1"/>
</dbReference>
<evidence type="ECO:0000259" key="2">
    <source>
        <dbReference type="PROSITE" id="PS50878"/>
    </source>
</evidence>
<dbReference type="Proteomes" id="UP001569428">
    <property type="component" value="Unassembled WGS sequence"/>
</dbReference>
<dbReference type="InterPro" id="IPR000477">
    <property type="entry name" value="RT_dom"/>
</dbReference>
<dbReference type="PANTHER" id="PTHR34047:SF3">
    <property type="entry name" value="BLR2052 PROTEIN"/>
    <property type="match status" value="1"/>
</dbReference>
<dbReference type="GO" id="GO:0003964">
    <property type="term" value="F:RNA-directed DNA polymerase activity"/>
    <property type="evidence" value="ECO:0007669"/>
    <property type="project" value="UniProtKB-KW"/>
</dbReference>
<dbReference type="InterPro" id="IPR043502">
    <property type="entry name" value="DNA/RNA_pol_sf"/>
</dbReference>
<dbReference type="CDD" id="cd01651">
    <property type="entry name" value="RT_G2_intron"/>
    <property type="match status" value="1"/>
</dbReference>
<comment type="caution">
    <text evidence="3">The sequence shown here is derived from an EMBL/GenBank/DDBJ whole genome shotgun (WGS) entry which is preliminary data.</text>
</comment>
<comment type="similarity">
    <text evidence="1">Belongs to the bacterial reverse transcriptase family.</text>
</comment>